<organism evidence="2 3">
    <name type="scientific">Streptococcus pantholopis</name>
    <dbReference type="NCBI Taxonomy" id="1811193"/>
    <lineage>
        <taxon>Bacteria</taxon>
        <taxon>Bacillati</taxon>
        <taxon>Bacillota</taxon>
        <taxon>Bacilli</taxon>
        <taxon>Lactobacillales</taxon>
        <taxon>Streptococcaceae</taxon>
        <taxon>Streptococcus</taxon>
    </lineage>
</organism>
<dbReference type="PANTHER" id="PTHR23026">
    <property type="entry name" value="NADPH NITROREDUCTASE"/>
    <property type="match status" value="1"/>
</dbReference>
<dbReference type="GO" id="GO:0016491">
    <property type="term" value="F:oxidoreductase activity"/>
    <property type="evidence" value="ECO:0007669"/>
    <property type="project" value="InterPro"/>
</dbReference>
<evidence type="ECO:0000313" key="3">
    <source>
        <dbReference type="Proteomes" id="UP000077317"/>
    </source>
</evidence>
<protein>
    <recommendedName>
        <fullName evidence="1">Nitroreductase domain-containing protein</fullName>
    </recommendedName>
</protein>
<dbReference type="AlphaFoldDB" id="A0A172Q5F5"/>
<dbReference type="SUPFAM" id="SSF55469">
    <property type="entry name" value="FMN-dependent nitroreductase-like"/>
    <property type="match status" value="1"/>
</dbReference>
<dbReference type="KEGG" id="spat:A0O21_00990"/>
<dbReference type="OrthoDB" id="9804207at2"/>
<dbReference type="InterPro" id="IPR050627">
    <property type="entry name" value="Nitroreductase/BluB"/>
</dbReference>
<gene>
    <name evidence="2" type="ORF">A0O21_00990</name>
</gene>
<dbReference type="PANTHER" id="PTHR23026:SF117">
    <property type="entry name" value="NITROREDUCTASE"/>
    <property type="match status" value="1"/>
</dbReference>
<name>A0A172Q5F5_9STRE</name>
<feature type="domain" description="Nitroreductase" evidence="1">
    <location>
        <begin position="10"/>
        <end position="61"/>
    </location>
</feature>
<dbReference type="RefSeq" id="WP_067060165.1">
    <property type="nucleotide sequence ID" value="NZ_CP014699.1"/>
</dbReference>
<evidence type="ECO:0000313" key="2">
    <source>
        <dbReference type="EMBL" id="AND78701.1"/>
    </source>
</evidence>
<dbReference type="EMBL" id="CP014699">
    <property type="protein sequence ID" value="AND78701.1"/>
    <property type="molecule type" value="Genomic_DNA"/>
</dbReference>
<proteinExistence type="predicted"/>
<dbReference type="STRING" id="1811193.A0O21_00990"/>
<dbReference type="Gene3D" id="3.40.109.10">
    <property type="entry name" value="NADH Oxidase"/>
    <property type="match status" value="1"/>
</dbReference>
<dbReference type="InterPro" id="IPR000415">
    <property type="entry name" value="Nitroreductase-like"/>
</dbReference>
<reference evidence="3" key="2">
    <citation type="submission" date="2016-03" db="EMBL/GenBank/DDBJ databases">
        <title>Streptococcus antelopensis sp. nov., isolated from the feces of the Tibetan antelope (Pantholops hodgsonii) in Hoh Xil National Nature Reserve, Qinghai, China.</title>
        <authorList>
            <person name="Bai X."/>
        </authorList>
    </citation>
    <scope>NUCLEOTIDE SEQUENCE [LARGE SCALE GENOMIC DNA]</scope>
    <source>
        <strain evidence="3">TA 26</strain>
    </source>
</reference>
<accession>A0A172Q5F5</accession>
<dbReference type="Pfam" id="PF00881">
    <property type="entry name" value="Nitroreductase"/>
    <property type="match status" value="1"/>
</dbReference>
<sequence>MKNELFELTRRRRAVRRYQSTKIDDDIIDEIIKVGLTAPTAFKKKTVKFIVVRDKATILKIGACKIYGGSQINGADTVIVVMVDNSSEFWIEDGAIASSYLWLAAEQFNIGACWVHIRNRNGKTKTSDEEIRALLNVSGDYTVLNVMALGEKAELKKSYTENDLDYSKVEKIL</sequence>
<keyword evidence="3" id="KW-1185">Reference proteome</keyword>
<evidence type="ECO:0000259" key="1">
    <source>
        <dbReference type="Pfam" id="PF00881"/>
    </source>
</evidence>
<dbReference type="InterPro" id="IPR029479">
    <property type="entry name" value="Nitroreductase"/>
</dbReference>
<dbReference type="Proteomes" id="UP000077317">
    <property type="component" value="Chromosome"/>
</dbReference>
<reference evidence="2 3" key="1">
    <citation type="journal article" date="2016" name="Int. J. Syst. Evol. Microbiol.">
        <title>Streptococcuspantholopis sp. nov., isolated from faeces of the Tibetan antelope (Pantholops hodgsonii).</title>
        <authorList>
            <person name="Bai X."/>
            <person name="Xiong Y."/>
            <person name="Lu S."/>
            <person name="Jin D."/>
            <person name="Lai X."/>
            <person name="Yang J."/>
            <person name="Niu L."/>
            <person name="Hu S."/>
            <person name="Meng X."/>
            <person name="Pu J."/>
            <person name="Ye C."/>
            <person name="Xu J."/>
        </authorList>
    </citation>
    <scope>NUCLEOTIDE SEQUENCE [LARGE SCALE GENOMIC DNA]</scope>
    <source>
        <strain evidence="2 3">TA 26</strain>
    </source>
</reference>